<dbReference type="EMBL" id="JAQQAF010000007">
    <property type="protein sequence ID" value="KAJ8470462.1"/>
    <property type="molecule type" value="Genomic_DNA"/>
</dbReference>
<dbReference type="Proteomes" id="UP001222027">
    <property type="component" value="Unassembled WGS sequence"/>
</dbReference>
<protein>
    <submittedName>
        <fullName evidence="2">Uncharacterized protein</fullName>
    </submittedName>
</protein>
<evidence type="ECO:0000313" key="3">
    <source>
        <dbReference type="Proteomes" id="UP001222027"/>
    </source>
</evidence>
<organism evidence="2 3">
    <name type="scientific">Ensete ventricosum</name>
    <name type="common">Abyssinian banana</name>
    <name type="synonym">Musa ensete</name>
    <dbReference type="NCBI Taxonomy" id="4639"/>
    <lineage>
        <taxon>Eukaryota</taxon>
        <taxon>Viridiplantae</taxon>
        <taxon>Streptophyta</taxon>
        <taxon>Embryophyta</taxon>
        <taxon>Tracheophyta</taxon>
        <taxon>Spermatophyta</taxon>
        <taxon>Magnoliopsida</taxon>
        <taxon>Liliopsida</taxon>
        <taxon>Zingiberales</taxon>
        <taxon>Musaceae</taxon>
        <taxon>Ensete</taxon>
    </lineage>
</organism>
<gene>
    <name evidence="2" type="ORF">OPV22_024805</name>
</gene>
<reference evidence="2 3" key="1">
    <citation type="submission" date="2022-12" db="EMBL/GenBank/DDBJ databases">
        <title>Chromosome-scale assembly of the Ensete ventricosum genome.</title>
        <authorList>
            <person name="Dussert Y."/>
            <person name="Stocks J."/>
            <person name="Wendawek A."/>
            <person name="Woldeyes F."/>
            <person name="Nichols R.A."/>
            <person name="Borrell J.S."/>
        </authorList>
    </citation>
    <scope>NUCLEOTIDE SEQUENCE [LARGE SCALE GENOMIC DNA]</scope>
    <source>
        <strain evidence="3">cv. Maze</strain>
        <tissue evidence="2">Seeds</tissue>
    </source>
</reference>
<evidence type="ECO:0000313" key="2">
    <source>
        <dbReference type="EMBL" id="KAJ8470462.1"/>
    </source>
</evidence>
<sequence>MRHISARRPKSDLRAALLDQRLRRLVPLDSPVTPRSVQSEKTGKKEKGTCNKNRKPPEESGVYLHRGYNPESYQRREGALVILDGCFRMRRPPLP</sequence>
<dbReference type="AlphaFoldDB" id="A0AAV8QFX3"/>
<accession>A0AAV8QFX3</accession>
<comment type="caution">
    <text evidence="2">The sequence shown here is derived from an EMBL/GenBank/DDBJ whole genome shotgun (WGS) entry which is preliminary data.</text>
</comment>
<keyword evidence="3" id="KW-1185">Reference proteome</keyword>
<proteinExistence type="predicted"/>
<name>A0AAV8QFX3_ENSVE</name>
<feature type="region of interest" description="Disordered" evidence="1">
    <location>
        <begin position="28"/>
        <end position="65"/>
    </location>
</feature>
<evidence type="ECO:0000256" key="1">
    <source>
        <dbReference type="SAM" id="MobiDB-lite"/>
    </source>
</evidence>